<accession>A0A067M9B4</accession>
<evidence type="ECO:0000313" key="3">
    <source>
        <dbReference type="EMBL" id="KDQ12174.1"/>
    </source>
</evidence>
<evidence type="ECO:0000313" key="4">
    <source>
        <dbReference type="Proteomes" id="UP000027195"/>
    </source>
</evidence>
<dbReference type="EMBL" id="KL198052">
    <property type="protein sequence ID" value="KDQ12174.1"/>
    <property type="molecule type" value="Genomic_DNA"/>
</dbReference>
<keyword evidence="1 2" id="KW-0732">Signal</keyword>
<feature type="chain" id="PRO_5001641109" evidence="2">
    <location>
        <begin position="21"/>
        <end position="340"/>
    </location>
</feature>
<proteinExistence type="predicted"/>
<dbReference type="SUPFAM" id="SSF52266">
    <property type="entry name" value="SGNH hydrolase"/>
    <property type="match status" value="1"/>
</dbReference>
<organism evidence="3 4">
    <name type="scientific">Botryobasidium botryosum (strain FD-172 SS1)</name>
    <dbReference type="NCBI Taxonomy" id="930990"/>
    <lineage>
        <taxon>Eukaryota</taxon>
        <taxon>Fungi</taxon>
        <taxon>Dikarya</taxon>
        <taxon>Basidiomycota</taxon>
        <taxon>Agaricomycotina</taxon>
        <taxon>Agaricomycetes</taxon>
        <taxon>Cantharellales</taxon>
        <taxon>Botryobasidiaceae</taxon>
        <taxon>Botryobasidium</taxon>
    </lineage>
</organism>
<dbReference type="InterPro" id="IPR036514">
    <property type="entry name" value="SGNH_hydro_sf"/>
</dbReference>
<dbReference type="InterPro" id="IPR001087">
    <property type="entry name" value="GDSL"/>
</dbReference>
<dbReference type="Pfam" id="PF00657">
    <property type="entry name" value="Lipase_GDSL"/>
    <property type="match status" value="1"/>
</dbReference>
<evidence type="ECO:0000256" key="2">
    <source>
        <dbReference type="SAM" id="SignalP"/>
    </source>
</evidence>
<dbReference type="PANTHER" id="PTHR45642:SF139">
    <property type="entry name" value="SGNH HYDROLASE-TYPE ESTERASE DOMAIN-CONTAINING PROTEIN"/>
    <property type="match status" value="1"/>
</dbReference>
<reference evidence="4" key="1">
    <citation type="journal article" date="2014" name="Proc. Natl. Acad. Sci. U.S.A.">
        <title>Extensive sampling of basidiomycete genomes demonstrates inadequacy of the white-rot/brown-rot paradigm for wood decay fungi.</title>
        <authorList>
            <person name="Riley R."/>
            <person name="Salamov A.A."/>
            <person name="Brown D.W."/>
            <person name="Nagy L.G."/>
            <person name="Floudas D."/>
            <person name="Held B.W."/>
            <person name="Levasseur A."/>
            <person name="Lombard V."/>
            <person name="Morin E."/>
            <person name="Otillar R."/>
            <person name="Lindquist E.A."/>
            <person name="Sun H."/>
            <person name="LaButti K.M."/>
            <person name="Schmutz J."/>
            <person name="Jabbour D."/>
            <person name="Luo H."/>
            <person name="Baker S.E."/>
            <person name="Pisabarro A.G."/>
            <person name="Walton J.D."/>
            <person name="Blanchette R.A."/>
            <person name="Henrissat B."/>
            <person name="Martin F."/>
            <person name="Cullen D."/>
            <person name="Hibbett D.S."/>
            <person name="Grigoriev I.V."/>
        </authorList>
    </citation>
    <scope>NUCLEOTIDE SEQUENCE [LARGE SCALE GENOMIC DNA]</scope>
    <source>
        <strain evidence="4">FD-172 SS1</strain>
    </source>
</reference>
<dbReference type="GO" id="GO:0016788">
    <property type="term" value="F:hydrolase activity, acting on ester bonds"/>
    <property type="evidence" value="ECO:0007669"/>
    <property type="project" value="InterPro"/>
</dbReference>
<dbReference type="HOGENOM" id="CLU_015101_4_2_1"/>
<dbReference type="STRING" id="930990.A0A067M9B4"/>
<dbReference type="Proteomes" id="UP000027195">
    <property type="component" value="Unassembled WGS sequence"/>
</dbReference>
<dbReference type="OrthoDB" id="1600564at2759"/>
<evidence type="ECO:0000256" key="1">
    <source>
        <dbReference type="ARBA" id="ARBA00022729"/>
    </source>
</evidence>
<dbReference type="InterPro" id="IPR050592">
    <property type="entry name" value="GDSL_lipolytic_enzyme"/>
</dbReference>
<dbReference type="CDD" id="cd01846">
    <property type="entry name" value="fatty_acyltransferase_like"/>
    <property type="match status" value="1"/>
</dbReference>
<sequence length="340" mass="37243">MHSAVTLALAFSGLLSAVSAVPLWGQLPARPTRADPHPDDIGPVDDKNYDERDQYYHGPPAKLYAEILVHGDSYTQTGFEITGDKPSLSNPLGNPPYPGWTACGSTVANWIGFVTVNYNTTKVLTYNFAYGGATIDAKLVTPYTPTVRSMTDQVNIFLSNVASKPSYAPWAPGNSIFSFFIGINDIGNSWYQSGDRGAFSDTLLNAYFALVQKIYDVGGRNFLFINVPGVDRSPLMIAQNNAESRAQEKAVIQTFNTKLAAKVASFKVTYPAINAWVYDSNTRLVQVLDNPKSFGFKDATSYGSGADQVWCNDYHISSNMEKIYAQDIANVIKGWYTGTQ</sequence>
<name>A0A067M9B4_BOTB1</name>
<dbReference type="InParanoid" id="A0A067M9B4"/>
<dbReference type="AlphaFoldDB" id="A0A067M9B4"/>
<keyword evidence="4" id="KW-1185">Reference proteome</keyword>
<dbReference type="PANTHER" id="PTHR45642">
    <property type="entry name" value="GDSL ESTERASE/LIPASE EXL3"/>
    <property type="match status" value="1"/>
</dbReference>
<feature type="signal peptide" evidence="2">
    <location>
        <begin position="1"/>
        <end position="20"/>
    </location>
</feature>
<gene>
    <name evidence="3" type="ORF">BOTBODRAFT_189439</name>
</gene>
<dbReference type="Gene3D" id="3.40.50.1110">
    <property type="entry name" value="SGNH hydrolase"/>
    <property type="match status" value="1"/>
</dbReference>
<protein>
    <submittedName>
        <fullName evidence="3">Carbohydrate esterase family 16 protein</fullName>
    </submittedName>
</protein>